<dbReference type="SMART" id="SM00220">
    <property type="entry name" value="S_TKc"/>
    <property type="match status" value="1"/>
</dbReference>
<evidence type="ECO:0000256" key="7">
    <source>
        <dbReference type="ARBA" id="ARBA00047899"/>
    </source>
</evidence>
<keyword evidence="12" id="KW-1185">Reference proteome</keyword>
<proteinExistence type="predicted"/>
<feature type="compositionally biased region" description="Polar residues" evidence="9">
    <location>
        <begin position="726"/>
        <end position="754"/>
    </location>
</feature>
<gene>
    <name evidence="11" type="ORF">AMAG_00552</name>
</gene>
<dbReference type="EMBL" id="GG745328">
    <property type="protein sequence ID" value="KNE54585.1"/>
    <property type="molecule type" value="Genomic_DNA"/>
</dbReference>
<keyword evidence="2" id="KW-0723">Serine/threonine-protein kinase</keyword>
<feature type="region of interest" description="Disordered" evidence="9">
    <location>
        <begin position="836"/>
        <end position="950"/>
    </location>
</feature>
<protein>
    <recommendedName>
        <fullName evidence="1">non-specific serine/threonine protein kinase</fullName>
        <ecNumber evidence="1">2.7.11.1</ecNumber>
    </recommendedName>
</protein>
<dbReference type="PROSITE" id="PS50011">
    <property type="entry name" value="PROTEIN_KINASE_DOM"/>
    <property type="match status" value="1"/>
</dbReference>
<evidence type="ECO:0000313" key="11">
    <source>
        <dbReference type="EMBL" id="KNE54585.1"/>
    </source>
</evidence>
<dbReference type="AlphaFoldDB" id="A0A0L0RWS7"/>
<dbReference type="InterPro" id="IPR000719">
    <property type="entry name" value="Prot_kinase_dom"/>
</dbReference>
<dbReference type="SUPFAM" id="SSF56112">
    <property type="entry name" value="Protein kinase-like (PK-like)"/>
    <property type="match status" value="1"/>
</dbReference>
<feature type="region of interest" description="Disordered" evidence="9">
    <location>
        <begin position="718"/>
        <end position="810"/>
    </location>
</feature>
<feature type="compositionally biased region" description="Basic and acidic residues" evidence="9">
    <location>
        <begin position="447"/>
        <end position="461"/>
    </location>
</feature>
<evidence type="ECO:0000256" key="3">
    <source>
        <dbReference type="ARBA" id="ARBA00022679"/>
    </source>
</evidence>
<feature type="compositionally biased region" description="Polar residues" evidence="9">
    <location>
        <begin position="792"/>
        <end position="808"/>
    </location>
</feature>
<dbReference type="Pfam" id="PF00069">
    <property type="entry name" value="Pkinase"/>
    <property type="match status" value="1"/>
</dbReference>
<dbReference type="OrthoDB" id="5575486at2759"/>
<feature type="compositionally biased region" description="Low complexity" evidence="9">
    <location>
        <begin position="930"/>
        <end position="943"/>
    </location>
</feature>
<dbReference type="GO" id="GO:0004674">
    <property type="term" value="F:protein serine/threonine kinase activity"/>
    <property type="evidence" value="ECO:0007669"/>
    <property type="project" value="UniProtKB-KW"/>
</dbReference>
<feature type="compositionally biased region" description="Low complexity" evidence="9">
    <location>
        <begin position="642"/>
        <end position="653"/>
    </location>
</feature>
<organism evidence="11 12">
    <name type="scientific">Allomyces macrogynus (strain ATCC 38327)</name>
    <name type="common">Allomyces javanicus var. macrogynus</name>
    <dbReference type="NCBI Taxonomy" id="578462"/>
    <lineage>
        <taxon>Eukaryota</taxon>
        <taxon>Fungi</taxon>
        <taxon>Fungi incertae sedis</taxon>
        <taxon>Blastocladiomycota</taxon>
        <taxon>Blastocladiomycetes</taxon>
        <taxon>Blastocladiales</taxon>
        <taxon>Blastocladiaceae</taxon>
        <taxon>Allomyces</taxon>
    </lineage>
</organism>
<keyword evidence="6" id="KW-0067">ATP-binding</keyword>
<dbReference type="GO" id="GO:0005829">
    <property type="term" value="C:cytosol"/>
    <property type="evidence" value="ECO:0007669"/>
    <property type="project" value="TreeGrafter"/>
</dbReference>
<dbReference type="Proteomes" id="UP000054350">
    <property type="component" value="Unassembled WGS sequence"/>
</dbReference>
<evidence type="ECO:0000256" key="2">
    <source>
        <dbReference type="ARBA" id="ARBA00022527"/>
    </source>
</evidence>
<evidence type="ECO:0000256" key="4">
    <source>
        <dbReference type="ARBA" id="ARBA00022741"/>
    </source>
</evidence>
<name>A0A0L0RWS7_ALLM3</name>
<dbReference type="EC" id="2.7.11.1" evidence="1"/>
<feature type="region of interest" description="Disordered" evidence="9">
    <location>
        <begin position="1"/>
        <end position="116"/>
    </location>
</feature>
<feature type="region of interest" description="Disordered" evidence="9">
    <location>
        <begin position="281"/>
        <end position="347"/>
    </location>
</feature>
<feature type="compositionally biased region" description="Low complexity" evidence="9">
    <location>
        <begin position="867"/>
        <end position="883"/>
    </location>
</feature>
<feature type="compositionally biased region" description="Low complexity" evidence="9">
    <location>
        <begin position="8"/>
        <end position="30"/>
    </location>
</feature>
<dbReference type="CDD" id="cd13994">
    <property type="entry name" value="STKc_HAL4_like"/>
    <property type="match status" value="1"/>
</dbReference>
<dbReference type="PANTHER" id="PTHR24343:SF558">
    <property type="entry name" value="PROTEIN KINASE DOMAIN-CONTAINING PROTEIN"/>
    <property type="match status" value="1"/>
</dbReference>
<dbReference type="PANTHER" id="PTHR24343">
    <property type="entry name" value="SERINE/THREONINE KINASE"/>
    <property type="match status" value="1"/>
</dbReference>
<evidence type="ECO:0000256" key="8">
    <source>
        <dbReference type="ARBA" id="ARBA00048679"/>
    </source>
</evidence>
<feature type="region of interest" description="Disordered" evidence="9">
    <location>
        <begin position="366"/>
        <end position="558"/>
    </location>
</feature>
<feature type="region of interest" description="Disordered" evidence="9">
    <location>
        <begin position="138"/>
        <end position="169"/>
    </location>
</feature>
<evidence type="ECO:0000256" key="5">
    <source>
        <dbReference type="ARBA" id="ARBA00022777"/>
    </source>
</evidence>
<comment type="catalytic activity">
    <reaction evidence="7">
        <text>L-threonyl-[protein] + ATP = O-phospho-L-threonyl-[protein] + ADP + H(+)</text>
        <dbReference type="Rhea" id="RHEA:46608"/>
        <dbReference type="Rhea" id="RHEA-COMP:11060"/>
        <dbReference type="Rhea" id="RHEA-COMP:11605"/>
        <dbReference type="ChEBI" id="CHEBI:15378"/>
        <dbReference type="ChEBI" id="CHEBI:30013"/>
        <dbReference type="ChEBI" id="CHEBI:30616"/>
        <dbReference type="ChEBI" id="CHEBI:61977"/>
        <dbReference type="ChEBI" id="CHEBI:456216"/>
        <dbReference type="EC" id="2.7.11.1"/>
    </reaction>
</comment>
<keyword evidence="4" id="KW-0547">Nucleotide-binding</keyword>
<comment type="catalytic activity">
    <reaction evidence="8">
        <text>L-seryl-[protein] + ATP = O-phospho-L-seryl-[protein] + ADP + H(+)</text>
        <dbReference type="Rhea" id="RHEA:17989"/>
        <dbReference type="Rhea" id="RHEA-COMP:9863"/>
        <dbReference type="Rhea" id="RHEA-COMP:11604"/>
        <dbReference type="ChEBI" id="CHEBI:15378"/>
        <dbReference type="ChEBI" id="CHEBI:29999"/>
        <dbReference type="ChEBI" id="CHEBI:30616"/>
        <dbReference type="ChEBI" id="CHEBI:83421"/>
        <dbReference type="ChEBI" id="CHEBI:456216"/>
        <dbReference type="EC" id="2.7.11.1"/>
    </reaction>
</comment>
<evidence type="ECO:0000256" key="6">
    <source>
        <dbReference type="ARBA" id="ARBA00022840"/>
    </source>
</evidence>
<feature type="compositionally biased region" description="Polar residues" evidence="9">
    <location>
        <begin position="81"/>
        <end position="90"/>
    </location>
</feature>
<feature type="domain" description="Protein kinase" evidence="10">
    <location>
        <begin position="917"/>
        <end position="1198"/>
    </location>
</feature>
<feature type="compositionally biased region" description="Basic residues" evidence="9">
    <location>
        <begin position="836"/>
        <end position="861"/>
    </location>
</feature>
<evidence type="ECO:0000256" key="9">
    <source>
        <dbReference type="SAM" id="MobiDB-lite"/>
    </source>
</evidence>
<feature type="compositionally biased region" description="Low complexity" evidence="9">
    <location>
        <begin position="281"/>
        <end position="313"/>
    </location>
</feature>
<feature type="region of interest" description="Disordered" evidence="9">
    <location>
        <begin position="633"/>
        <end position="677"/>
    </location>
</feature>
<feature type="compositionally biased region" description="Polar residues" evidence="9">
    <location>
        <begin position="142"/>
        <end position="154"/>
    </location>
</feature>
<keyword evidence="5 11" id="KW-0418">Kinase</keyword>
<dbReference type="PROSITE" id="PS00108">
    <property type="entry name" value="PROTEIN_KINASE_ST"/>
    <property type="match status" value="1"/>
</dbReference>
<dbReference type="GO" id="GO:0005524">
    <property type="term" value="F:ATP binding"/>
    <property type="evidence" value="ECO:0007669"/>
    <property type="project" value="UniProtKB-KW"/>
</dbReference>
<accession>A0A0L0RWS7</accession>
<reference evidence="12" key="2">
    <citation type="submission" date="2009-11" db="EMBL/GenBank/DDBJ databases">
        <title>The Genome Sequence of Allomyces macrogynus strain ATCC 38327.</title>
        <authorList>
            <consortium name="The Broad Institute Genome Sequencing Platform"/>
            <person name="Russ C."/>
            <person name="Cuomo C."/>
            <person name="Shea T."/>
            <person name="Young S.K."/>
            <person name="Zeng Q."/>
            <person name="Koehrsen M."/>
            <person name="Haas B."/>
            <person name="Borodovsky M."/>
            <person name="Guigo R."/>
            <person name="Alvarado L."/>
            <person name="Berlin A."/>
            <person name="Borenstein D."/>
            <person name="Chen Z."/>
            <person name="Engels R."/>
            <person name="Freedman E."/>
            <person name="Gellesch M."/>
            <person name="Goldberg J."/>
            <person name="Griggs A."/>
            <person name="Gujja S."/>
            <person name="Heiman D."/>
            <person name="Hepburn T."/>
            <person name="Howarth C."/>
            <person name="Jen D."/>
            <person name="Larson L."/>
            <person name="Lewis B."/>
            <person name="Mehta T."/>
            <person name="Park D."/>
            <person name="Pearson M."/>
            <person name="Roberts A."/>
            <person name="Saif S."/>
            <person name="Shenoy N."/>
            <person name="Sisk P."/>
            <person name="Stolte C."/>
            <person name="Sykes S."/>
            <person name="Walk T."/>
            <person name="White J."/>
            <person name="Yandava C."/>
            <person name="Burger G."/>
            <person name="Gray M.W."/>
            <person name="Holland P.W.H."/>
            <person name="King N."/>
            <person name="Lang F.B.F."/>
            <person name="Roger A.J."/>
            <person name="Ruiz-Trillo I."/>
            <person name="Lander E."/>
            <person name="Nusbaum C."/>
        </authorList>
    </citation>
    <scope>NUCLEOTIDE SEQUENCE [LARGE SCALE GENOMIC DNA]</scope>
    <source>
        <strain evidence="12">ATCC 38327</strain>
    </source>
</reference>
<dbReference type="STRING" id="578462.A0A0L0RWS7"/>
<dbReference type="eggNOG" id="KOG0590">
    <property type="taxonomic scope" value="Eukaryota"/>
</dbReference>
<feature type="compositionally biased region" description="Polar residues" evidence="9">
    <location>
        <begin position="327"/>
        <end position="338"/>
    </location>
</feature>
<reference evidence="11 12" key="1">
    <citation type="submission" date="2009-11" db="EMBL/GenBank/DDBJ databases">
        <title>Annotation of Allomyces macrogynus ATCC 38327.</title>
        <authorList>
            <consortium name="The Broad Institute Genome Sequencing Platform"/>
            <person name="Russ C."/>
            <person name="Cuomo C."/>
            <person name="Burger G."/>
            <person name="Gray M.W."/>
            <person name="Holland P.W.H."/>
            <person name="King N."/>
            <person name="Lang F.B.F."/>
            <person name="Roger A.J."/>
            <person name="Ruiz-Trillo I."/>
            <person name="Young S.K."/>
            <person name="Zeng Q."/>
            <person name="Gargeya S."/>
            <person name="Fitzgerald M."/>
            <person name="Haas B."/>
            <person name="Abouelleil A."/>
            <person name="Alvarado L."/>
            <person name="Arachchi H.M."/>
            <person name="Berlin A."/>
            <person name="Chapman S.B."/>
            <person name="Gearin G."/>
            <person name="Goldberg J."/>
            <person name="Griggs A."/>
            <person name="Gujja S."/>
            <person name="Hansen M."/>
            <person name="Heiman D."/>
            <person name="Howarth C."/>
            <person name="Larimer J."/>
            <person name="Lui A."/>
            <person name="MacDonald P.J.P."/>
            <person name="McCowen C."/>
            <person name="Montmayeur A."/>
            <person name="Murphy C."/>
            <person name="Neiman D."/>
            <person name="Pearson M."/>
            <person name="Priest M."/>
            <person name="Roberts A."/>
            <person name="Saif S."/>
            <person name="Shea T."/>
            <person name="Sisk P."/>
            <person name="Stolte C."/>
            <person name="Sykes S."/>
            <person name="Wortman J."/>
            <person name="Nusbaum C."/>
            <person name="Birren B."/>
        </authorList>
    </citation>
    <scope>NUCLEOTIDE SEQUENCE [LARGE SCALE GENOMIC DNA]</scope>
    <source>
        <strain evidence="11 12">ATCC 38327</strain>
    </source>
</reference>
<dbReference type="Gene3D" id="1.10.510.10">
    <property type="entry name" value="Transferase(Phosphotransferase) domain 1"/>
    <property type="match status" value="1"/>
</dbReference>
<dbReference type="InterPro" id="IPR008271">
    <property type="entry name" value="Ser/Thr_kinase_AS"/>
</dbReference>
<evidence type="ECO:0000259" key="10">
    <source>
        <dbReference type="PROSITE" id="PS50011"/>
    </source>
</evidence>
<dbReference type="InterPro" id="IPR011009">
    <property type="entry name" value="Kinase-like_dom_sf"/>
</dbReference>
<sequence length="1223" mass="128899">MPVKVDTPANGPDDAGARAPARAPDAAGGPAKPPPLVDATVVPPTLTAQSDPDALNSAPATDSGSALHVAISPPIKRTSHLDSTPITSGTLHRRTLSADDRPSFHSVVDADPIPDAPIATPLVSVEEDADLAPLPAPLHQITAKSTPSLTSRETLGSRESDPGSRPTRSTLALDAFRRWDSGETEIIVVATTTKGAGGAKSPCAELPPTTPRGPFLRAQHAASAPVPLRKQDAAMGKSHKSVLASLMKNARSPTASPSPVPVAEETVAAVLVEAAKPEPAAAKSAAVAVPASRTADTGTTTPCSSYPPSSTPTYQGPVSSDGKSRGGSRQTLADSSSTRAKHAAGPIPLPPRLAFAYKFTIPSKGGLASVPSPDGIAPSYSTSSADSKERELGSYAGPTRSDELVLVAEESVGGGKTTVGQKQHHHRRASSPDGGMYQGRHARSPRMHGELHHPREAVPEAKDDEEGPLVIDTKKSGKSTSRPMLAVSPAGVAVKPEDTKTAEQPTAGPPSPLDLDGTRHTMLYDMRRPSGTTTPCTVSPMRSRCATNSAGSVNDPELDAILHDDGDDDARKKKAFDVQRYSVKAGGTLSRKESIKGDALLGSDHALHSPQGTHTNRIPSHVSLLNRLFHSGSSTHTADATSSPGSPVHGSSVMAGAGTASPPPGLSPHTKRGSQSNLFKKSGSFIEKLDKFVHPDHHHHHGANHSPILSPTAQPTHVSHLLASPSDGSTPQVPEPCSSGSLPRSAADASSTASPVAPLPAATQPQPETPSPRPMSPMLMFLNRKRSDASVAKTSGTSSKLTRSNSESSLHEKYGVAKEFLGKGANATVRLAHKVDHHHHGHHHGHHGHGHHGHGHHRGSEHHHDQASMSRGASSTAASSGSNHGTGHGLIGSETSSVASPGPNGSTLARGGSTSHHGSSNLIGAGGYGSPSAGSPAMPPAGSQTSLAPQGSAVEQLYAIKKFRKRRRDETERDYVKQVSSEFCISSSLHHPHVIMTVDLIQDEHDNWCEVMEYMPGGDLFSRIATGPPMSDSEINCLFAQLVAGVAYLHSVGVSHRDLKPENLLLDQDGRTLKIADFGTSEVYRVPWSTEKRKVKGAVGSDPYIAPEEWAGKPYDADKVDVWAVGIIYFVMKHKTIPWKAAMPNNPHYARYLETKCTGQFEYIEDLDLGPRTLLYKLLEPDPVKRIAMDEVQRDPWFQTIQACQPNHPVWTHSHSTGMSNRG</sequence>
<evidence type="ECO:0000313" key="12">
    <source>
        <dbReference type="Proteomes" id="UP000054350"/>
    </source>
</evidence>
<dbReference type="VEuPathDB" id="FungiDB:AMAG_00552"/>
<keyword evidence="3" id="KW-0808">Transferase</keyword>
<evidence type="ECO:0000256" key="1">
    <source>
        <dbReference type="ARBA" id="ARBA00012513"/>
    </source>
</evidence>
<feature type="compositionally biased region" description="Polar residues" evidence="9">
    <location>
        <begin position="893"/>
        <end position="922"/>
    </location>
</feature>